<evidence type="ECO:0000256" key="2">
    <source>
        <dbReference type="SAM" id="Phobius"/>
    </source>
</evidence>
<feature type="transmembrane region" description="Helical" evidence="2">
    <location>
        <begin position="109"/>
        <end position="126"/>
    </location>
</feature>
<reference evidence="3 4" key="1">
    <citation type="submission" date="2024-10" db="EMBL/GenBank/DDBJ databases">
        <authorList>
            <person name="Kim D."/>
        </authorList>
    </citation>
    <scope>NUCLEOTIDE SEQUENCE [LARGE SCALE GENOMIC DNA]</scope>
    <source>
        <strain evidence="3">Taebaek</strain>
    </source>
</reference>
<evidence type="ECO:0000313" key="4">
    <source>
        <dbReference type="Proteomes" id="UP001620645"/>
    </source>
</evidence>
<dbReference type="EMBL" id="JBICCN010000373">
    <property type="protein sequence ID" value="KAL3072540.1"/>
    <property type="molecule type" value="Genomic_DNA"/>
</dbReference>
<evidence type="ECO:0000256" key="1">
    <source>
        <dbReference type="SAM" id="MobiDB-lite"/>
    </source>
</evidence>
<proteinExistence type="predicted"/>
<organism evidence="3 4">
    <name type="scientific">Heterodera schachtii</name>
    <name type="common">Sugarbeet cyst nematode worm</name>
    <name type="synonym">Tylenchus schachtii</name>
    <dbReference type="NCBI Taxonomy" id="97005"/>
    <lineage>
        <taxon>Eukaryota</taxon>
        <taxon>Metazoa</taxon>
        <taxon>Ecdysozoa</taxon>
        <taxon>Nematoda</taxon>
        <taxon>Chromadorea</taxon>
        <taxon>Rhabditida</taxon>
        <taxon>Tylenchina</taxon>
        <taxon>Tylenchomorpha</taxon>
        <taxon>Tylenchoidea</taxon>
        <taxon>Heteroderidae</taxon>
        <taxon>Heteroderinae</taxon>
        <taxon>Heterodera</taxon>
    </lineage>
</organism>
<name>A0ABD2I5S6_HETSC</name>
<dbReference type="AlphaFoldDB" id="A0ABD2I5S6"/>
<sequence length="404" mass="45214">MTLDDKLTFPPLEEQTARKRRERKHQKVISSGWKTNTLNSICFSTALLLCFAHFEHLQTDADYKFFEIQNISIRLQKDFLAGIVRNGHSISAVMFLLHIVATKLSETRFTFLGLLAVLSWPALFFVHYEQIHNRDYLISRLALSAFTLLISTALLFLPKKPKRKKRPNTFYSAFSVASTPLSQRSRFTQDSSVTDFVLDNSKRMMDFEDDGQSLSSKYSTTKIGTSNGIRNRSFLDKSNLLSKSASKKSSAPSLRSFSVCSSTVPSHSFGWREKREETPLKEVNQLIDQLMLYSTDEETAENELDDEAIGRQREMAIGTAAKNEGKTMLSTRAISPGRQRRHGKQQGPFASLTFNPAVRKIAAGHASPFEGGLFGSKAVSLSRAGSSCSSLSISNNSSSPFRHL</sequence>
<keyword evidence="2" id="KW-0812">Transmembrane</keyword>
<protein>
    <submittedName>
        <fullName evidence="3">Uncharacterized protein</fullName>
    </submittedName>
</protein>
<comment type="caution">
    <text evidence="3">The sequence shown here is derived from an EMBL/GenBank/DDBJ whole genome shotgun (WGS) entry which is preliminary data.</text>
</comment>
<gene>
    <name evidence="3" type="ORF">niasHS_017514</name>
</gene>
<evidence type="ECO:0000313" key="3">
    <source>
        <dbReference type="EMBL" id="KAL3072540.1"/>
    </source>
</evidence>
<feature type="region of interest" description="Disordered" evidence="1">
    <location>
        <begin position="1"/>
        <end position="23"/>
    </location>
</feature>
<dbReference type="Proteomes" id="UP001620645">
    <property type="component" value="Unassembled WGS sequence"/>
</dbReference>
<keyword evidence="2" id="KW-1133">Transmembrane helix</keyword>
<keyword evidence="4" id="KW-1185">Reference proteome</keyword>
<keyword evidence="2" id="KW-0472">Membrane</keyword>
<feature type="transmembrane region" description="Helical" evidence="2">
    <location>
        <begin position="138"/>
        <end position="157"/>
    </location>
</feature>
<accession>A0ABD2I5S6</accession>